<accession>A0A0F8YIW6</accession>
<comment type="caution">
    <text evidence="1">The sequence shown here is derived from an EMBL/GenBank/DDBJ whole genome shotgun (WGS) entry which is preliminary data.</text>
</comment>
<gene>
    <name evidence="1" type="ORF">LCGC14_2814540</name>
</gene>
<reference evidence="1" key="1">
    <citation type="journal article" date="2015" name="Nature">
        <title>Complex archaea that bridge the gap between prokaryotes and eukaryotes.</title>
        <authorList>
            <person name="Spang A."/>
            <person name="Saw J.H."/>
            <person name="Jorgensen S.L."/>
            <person name="Zaremba-Niedzwiedzka K."/>
            <person name="Martijn J."/>
            <person name="Lind A.E."/>
            <person name="van Eijk R."/>
            <person name="Schleper C."/>
            <person name="Guy L."/>
            <person name="Ettema T.J."/>
        </authorList>
    </citation>
    <scope>NUCLEOTIDE SEQUENCE</scope>
</reference>
<dbReference type="EMBL" id="LAZR01053170">
    <property type="protein sequence ID" value="KKK81332.1"/>
    <property type="molecule type" value="Genomic_DNA"/>
</dbReference>
<proteinExistence type="predicted"/>
<dbReference type="AlphaFoldDB" id="A0A0F8YIW6"/>
<evidence type="ECO:0000313" key="1">
    <source>
        <dbReference type="EMBL" id="KKK81332.1"/>
    </source>
</evidence>
<sequence length="76" mass="8920">MRIIDTSLLPKTEPCCPKDDTPMEFLENISAAGIDDFCLDENFEYAWFKCRKCQEKFIVEDYTNKGKRKKNLASIY</sequence>
<name>A0A0F8YIW6_9ZZZZ</name>
<organism evidence="1">
    <name type="scientific">marine sediment metagenome</name>
    <dbReference type="NCBI Taxonomy" id="412755"/>
    <lineage>
        <taxon>unclassified sequences</taxon>
        <taxon>metagenomes</taxon>
        <taxon>ecological metagenomes</taxon>
    </lineage>
</organism>
<protein>
    <submittedName>
        <fullName evidence="1">Uncharacterized protein</fullName>
    </submittedName>
</protein>